<protein>
    <submittedName>
        <fullName evidence="9">ABC transporter permease subunit</fullName>
    </submittedName>
</protein>
<keyword evidence="3" id="KW-1003">Cell membrane</keyword>
<feature type="transmembrane region" description="Helical" evidence="7">
    <location>
        <begin position="251"/>
        <end position="273"/>
    </location>
</feature>
<keyword evidence="4 7" id="KW-0812">Transmembrane</keyword>
<comment type="subcellular location">
    <subcellularLocation>
        <location evidence="1 7">Cell membrane</location>
        <topology evidence="1 7">Multi-pass membrane protein</topology>
    </subcellularLocation>
</comment>
<dbReference type="PANTHER" id="PTHR30465">
    <property type="entry name" value="INNER MEMBRANE ABC TRANSPORTER"/>
    <property type="match status" value="1"/>
</dbReference>
<feature type="domain" description="ABC transmembrane type-1" evidence="8">
    <location>
        <begin position="101"/>
        <end position="300"/>
    </location>
</feature>
<evidence type="ECO:0000256" key="1">
    <source>
        <dbReference type="ARBA" id="ARBA00004651"/>
    </source>
</evidence>
<feature type="transmembrane region" description="Helical" evidence="7">
    <location>
        <begin position="107"/>
        <end position="129"/>
    </location>
</feature>
<dbReference type="InterPro" id="IPR000515">
    <property type="entry name" value="MetI-like"/>
</dbReference>
<evidence type="ECO:0000313" key="9">
    <source>
        <dbReference type="EMBL" id="MBH0229691.1"/>
    </source>
</evidence>
<keyword evidence="6 7" id="KW-0472">Membrane</keyword>
<feature type="transmembrane region" description="Helical" evidence="7">
    <location>
        <begin position="141"/>
        <end position="164"/>
    </location>
</feature>
<dbReference type="RefSeq" id="WP_197316286.1">
    <property type="nucleotide sequence ID" value="NZ_JADZSC010000001.1"/>
</dbReference>
<dbReference type="PANTHER" id="PTHR30465:SF44">
    <property type="entry name" value="ABC-TYPE DIPEPTIDE_OLIGOPEPTIDE TRANSPORT SYSTEM, PERMEASE COMPONENT"/>
    <property type="match status" value="1"/>
</dbReference>
<sequence>MDGFTKRETFLHFILTSISILLIGSLPYLLFNMKAQVEVLKMIHMKTLDNTLFLYDTIVFNFQEYTLHIYQTIKLLFTGGDAEYYYKGVYRPIFPELWELFLKSMTYMILGLFFGLLLALVMTFLVMYFSRKYRTLPKIILFFLESLPDIFIILIIQISIIWTYKKTGLLVFDITSTADGDPVVVPIFILSLLPAIYMKKLLLLAFEEEESRQYVEFAFSKGFSKSYILIIHIFRNSILTFFNHFRSIFTFLLANLLMLEIIFNINGFMTFVYKHSVLNPEILTISLLMVFIPFFLIFTIVQWTIHRSFPSGRSTL</sequence>
<evidence type="ECO:0000256" key="5">
    <source>
        <dbReference type="ARBA" id="ARBA00022989"/>
    </source>
</evidence>
<evidence type="ECO:0000256" key="7">
    <source>
        <dbReference type="RuleBase" id="RU363032"/>
    </source>
</evidence>
<gene>
    <name evidence="9" type="ORF">H0267_05620</name>
</gene>
<dbReference type="GO" id="GO:0055085">
    <property type="term" value="P:transmembrane transport"/>
    <property type="evidence" value="ECO:0007669"/>
    <property type="project" value="InterPro"/>
</dbReference>
<evidence type="ECO:0000256" key="2">
    <source>
        <dbReference type="ARBA" id="ARBA00022448"/>
    </source>
</evidence>
<dbReference type="Proteomes" id="UP000614490">
    <property type="component" value="Unassembled WGS sequence"/>
</dbReference>
<evidence type="ECO:0000256" key="4">
    <source>
        <dbReference type="ARBA" id="ARBA00022692"/>
    </source>
</evidence>
<dbReference type="InterPro" id="IPR035906">
    <property type="entry name" value="MetI-like_sf"/>
</dbReference>
<dbReference type="EMBL" id="JADZSC010000001">
    <property type="protein sequence ID" value="MBH0229691.1"/>
    <property type="molecule type" value="Genomic_DNA"/>
</dbReference>
<dbReference type="SUPFAM" id="SSF161098">
    <property type="entry name" value="MetI-like"/>
    <property type="match status" value="1"/>
</dbReference>
<dbReference type="Pfam" id="PF00528">
    <property type="entry name" value="BPD_transp_1"/>
    <property type="match status" value="1"/>
</dbReference>
<accession>A0A931HV32</accession>
<organism evidence="9 10">
    <name type="scientific">Halobacillus yeomjeoni</name>
    <dbReference type="NCBI Taxonomy" id="311194"/>
    <lineage>
        <taxon>Bacteria</taxon>
        <taxon>Bacillati</taxon>
        <taxon>Bacillota</taxon>
        <taxon>Bacilli</taxon>
        <taxon>Bacillales</taxon>
        <taxon>Bacillaceae</taxon>
        <taxon>Halobacillus</taxon>
    </lineage>
</organism>
<feature type="transmembrane region" description="Helical" evidence="7">
    <location>
        <begin position="12"/>
        <end position="31"/>
    </location>
</feature>
<evidence type="ECO:0000256" key="6">
    <source>
        <dbReference type="ARBA" id="ARBA00023136"/>
    </source>
</evidence>
<feature type="transmembrane region" description="Helical" evidence="7">
    <location>
        <begin position="285"/>
        <end position="305"/>
    </location>
</feature>
<dbReference type="GO" id="GO:0005886">
    <property type="term" value="C:plasma membrane"/>
    <property type="evidence" value="ECO:0007669"/>
    <property type="project" value="UniProtKB-SubCell"/>
</dbReference>
<evidence type="ECO:0000259" key="8">
    <source>
        <dbReference type="PROSITE" id="PS50928"/>
    </source>
</evidence>
<dbReference type="AlphaFoldDB" id="A0A931HV32"/>
<dbReference type="Gene3D" id="1.10.3720.10">
    <property type="entry name" value="MetI-like"/>
    <property type="match status" value="1"/>
</dbReference>
<keyword evidence="2 7" id="KW-0813">Transport</keyword>
<comment type="caution">
    <text evidence="9">The sequence shown here is derived from an EMBL/GenBank/DDBJ whole genome shotgun (WGS) entry which is preliminary data.</text>
</comment>
<evidence type="ECO:0000256" key="3">
    <source>
        <dbReference type="ARBA" id="ARBA00022475"/>
    </source>
</evidence>
<reference evidence="9 10" key="1">
    <citation type="journal article" date="2005" name="Int. J. Syst. Evol. Microbiol.">
        <title>Halobacillus yeomjeoni sp. nov., isolated from a marine solar saltern in Korea.</title>
        <authorList>
            <person name="Yoon J.H."/>
            <person name="Kang S.J."/>
            <person name="Lee C.H."/>
            <person name="Oh H.W."/>
            <person name="Oh T.K."/>
        </authorList>
    </citation>
    <scope>NUCLEOTIDE SEQUENCE [LARGE SCALE GENOMIC DNA]</scope>
    <source>
        <strain evidence="9 10">KCTC 3957</strain>
    </source>
</reference>
<dbReference type="PROSITE" id="PS50928">
    <property type="entry name" value="ABC_TM1"/>
    <property type="match status" value="1"/>
</dbReference>
<feature type="transmembrane region" description="Helical" evidence="7">
    <location>
        <begin position="184"/>
        <end position="206"/>
    </location>
</feature>
<proteinExistence type="inferred from homology"/>
<evidence type="ECO:0000313" key="10">
    <source>
        <dbReference type="Proteomes" id="UP000614490"/>
    </source>
</evidence>
<keyword evidence="10" id="KW-1185">Reference proteome</keyword>
<keyword evidence="5 7" id="KW-1133">Transmembrane helix</keyword>
<name>A0A931HV32_9BACI</name>
<comment type="similarity">
    <text evidence="7">Belongs to the binding-protein-dependent transport system permease family.</text>
</comment>